<feature type="compositionally biased region" description="Gly residues" evidence="2">
    <location>
        <begin position="322"/>
        <end position="334"/>
    </location>
</feature>
<dbReference type="PANTHER" id="PTHR18964:SF149">
    <property type="entry name" value="BIFUNCTIONAL UDP-N-ACETYLGLUCOSAMINE 2-EPIMERASE_N-ACETYLMANNOSAMINE KINASE"/>
    <property type="match status" value="1"/>
</dbReference>
<keyword evidence="5" id="KW-1185">Reference proteome</keyword>
<dbReference type="RefSeq" id="WP_086814959.1">
    <property type="nucleotide sequence ID" value="NZ_BJMM01000043.1"/>
</dbReference>
<feature type="compositionally biased region" description="Gly residues" evidence="2">
    <location>
        <begin position="469"/>
        <end position="489"/>
    </location>
</feature>
<dbReference type="Proteomes" id="UP000319210">
    <property type="component" value="Unassembled WGS sequence"/>
</dbReference>
<dbReference type="PANTHER" id="PTHR18964">
    <property type="entry name" value="ROK (REPRESSOR, ORF, KINASE) FAMILY"/>
    <property type="match status" value="1"/>
</dbReference>
<evidence type="ECO:0000256" key="2">
    <source>
        <dbReference type="SAM" id="MobiDB-lite"/>
    </source>
</evidence>
<dbReference type="Gene3D" id="1.10.10.10">
    <property type="entry name" value="Winged helix-like DNA-binding domain superfamily/Winged helix DNA-binding domain"/>
    <property type="match status" value="1"/>
</dbReference>
<evidence type="ECO:0000256" key="1">
    <source>
        <dbReference type="ARBA" id="ARBA00006479"/>
    </source>
</evidence>
<comment type="similarity">
    <text evidence="1">Belongs to the ROK (NagC/XylR) family.</text>
</comment>
<dbReference type="Gene3D" id="3.30.420.40">
    <property type="match status" value="2"/>
</dbReference>
<dbReference type="Pfam" id="PF12802">
    <property type="entry name" value="MarR_2"/>
    <property type="match status" value="1"/>
</dbReference>
<dbReference type="InterPro" id="IPR036388">
    <property type="entry name" value="WH-like_DNA-bd_sf"/>
</dbReference>
<feature type="compositionally biased region" description="Gly residues" evidence="2">
    <location>
        <begin position="296"/>
        <end position="306"/>
    </location>
</feature>
<protein>
    <recommendedName>
        <fullName evidence="3">HTH marR-type domain-containing protein</fullName>
    </recommendedName>
</protein>
<dbReference type="SUPFAM" id="SSF46785">
    <property type="entry name" value="Winged helix' DNA-binding domain"/>
    <property type="match status" value="1"/>
</dbReference>
<dbReference type="Pfam" id="PF00480">
    <property type="entry name" value="ROK"/>
    <property type="match status" value="1"/>
</dbReference>
<evidence type="ECO:0000259" key="3">
    <source>
        <dbReference type="Pfam" id="PF12802"/>
    </source>
</evidence>
<evidence type="ECO:0000313" key="5">
    <source>
        <dbReference type="Proteomes" id="UP000319210"/>
    </source>
</evidence>
<comment type="caution">
    <text evidence="4">The sequence shown here is derived from an EMBL/GenBank/DDBJ whole genome shotgun (WGS) entry which is preliminary data.</text>
</comment>
<sequence length="489" mass="49001">MPERNRRTVRDLRRTNRATLLRHLYFHGPLSRQELGTATGLSSASVSNVTAELLADGLLEEAGSVGSDGGRPRTLLRVAPGAGELIGVDVGETRVRVELFDVTLTRRAHAEYPLRDRGHDLAHVVRLVAEGLDTVRAAGAARRPGPPPPLGLLGVGLGVPGIVEDRPERGGAVVHGQTVGWDAAPLEALLRAETRLPSGTPLLISNGARTLGQAETWFGAGRGARDAVVVLLGSGLGAGVITDGSAYGPASRGAGEWGHTTVRLDGRRCRCGAAGCLEAYVGATAVLERWREAGGGPVGGAAGDGGGGEERPESQGSRAGEKGQGGAGAGGSGGEGEKGALAALLAAADGDDPVATAVLDETAACLGAGLADLVNLFSPERIVLSGWAGLLLGPRLLLAVRAAARARALHHPWARTRIALGDLGPDAVTVGAATLPLTRFLDDPPRPTAAPRGGADGDGAATPRDGDGTEGGPAAGSAGGPAGGPAGGA</sequence>
<dbReference type="OrthoDB" id="3534172at2"/>
<dbReference type="InterPro" id="IPR000835">
    <property type="entry name" value="HTH_MarR-typ"/>
</dbReference>
<proteinExistence type="inferred from homology"/>
<dbReference type="SUPFAM" id="SSF53067">
    <property type="entry name" value="Actin-like ATPase domain"/>
    <property type="match status" value="1"/>
</dbReference>
<dbReference type="InterPro" id="IPR036390">
    <property type="entry name" value="WH_DNA-bd_sf"/>
</dbReference>
<dbReference type="EMBL" id="BJMM01000043">
    <property type="protein sequence ID" value="GEB53101.1"/>
    <property type="molecule type" value="Genomic_DNA"/>
</dbReference>
<feature type="region of interest" description="Disordered" evidence="2">
    <location>
        <begin position="438"/>
        <end position="489"/>
    </location>
</feature>
<gene>
    <name evidence="4" type="ORF">SCA03_56520</name>
</gene>
<dbReference type="GO" id="GO:0003700">
    <property type="term" value="F:DNA-binding transcription factor activity"/>
    <property type="evidence" value="ECO:0007669"/>
    <property type="project" value="InterPro"/>
</dbReference>
<dbReference type="AlphaFoldDB" id="A0A4Y3R5Z9"/>
<evidence type="ECO:0000313" key="4">
    <source>
        <dbReference type="EMBL" id="GEB53101.1"/>
    </source>
</evidence>
<dbReference type="InterPro" id="IPR043129">
    <property type="entry name" value="ATPase_NBD"/>
</dbReference>
<name>A0A4Y3R5Z9_STRCI</name>
<accession>A0A4Y3R5Z9</accession>
<feature type="domain" description="HTH marR-type" evidence="3">
    <location>
        <begin position="17"/>
        <end position="62"/>
    </location>
</feature>
<reference evidence="4 5" key="1">
    <citation type="submission" date="2019-06" db="EMBL/GenBank/DDBJ databases">
        <title>Whole genome shotgun sequence of Streptomyces cacaoi subsp. cacaoi NBRC 12748.</title>
        <authorList>
            <person name="Hosoyama A."/>
            <person name="Uohara A."/>
            <person name="Ohji S."/>
            <person name="Ichikawa N."/>
        </authorList>
    </citation>
    <scope>NUCLEOTIDE SEQUENCE [LARGE SCALE GENOMIC DNA]</scope>
    <source>
        <strain evidence="4 5">NBRC 12748</strain>
    </source>
</reference>
<feature type="compositionally biased region" description="Low complexity" evidence="2">
    <location>
        <begin position="449"/>
        <end position="463"/>
    </location>
</feature>
<feature type="region of interest" description="Disordered" evidence="2">
    <location>
        <begin position="296"/>
        <end position="335"/>
    </location>
</feature>
<dbReference type="InterPro" id="IPR000600">
    <property type="entry name" value="ROK"/>
</dbReference>
<organism evidence="4 5">
    <name type="scientific">Streptomyces cacaoi</name>
    <dbReference type="NCBI Taxonomy" id="1898"/>
    <lineage>
        <taxon>Bacteria</taxon>
        <taxon>Bacillati</taxon>
        <taxon>Actinomycetota</taxon>
        <taxon>Actinomycetes</taxon>
        <taxon>Kitasatosporales</taxon>
        <taxon>Streptomycetaceae</taxon>
        <taxon>Streptomyces</taxon>
    </lineage>
</organism>